<evidence type="ECO:0000259" key="4">
    <source>
        <dbReference type="PROSITE" id="PS50893"/>
    </source>
</evidence>
<dbReference type="InterPro" id="IPR017871">
    <property type="entry name" value="ABC_transporter-like_CS"/>
</dbReference>
<keyword evidence="6" id="KW-1185">Reference proteome</keyword>
<dbReference type="SUPFAM" id="SSF52540">
    <property type="entry name" value="P-loop containing nucleoside triphosphate hydrolases"/>
    <property type="match status" value="1"/>
</dbReference>
<comment type="caution">
    <text evidence="5">The sequence shown here is derived from an EMBL/GenBank/DDBJ whole genome shotgun (WGS) entry which is preliminary data.</text>
</comment>
<dbReference type="Proteomes" id="UP001224418">
    <property type="component" value="Unassembled WGS sequence"/>
</dbReference>
<accession>A0ABU0JP92</accession>
<dbReference type="GO" id="GO:0005524">
    <property type="term" value="F:ATP binding"/>
    <property type="evidence" value="ECO:0007669"/>
    <property type="project" value="UniProtKB-KW"/>
</dbReference>
<evidence type="ECO:0000256" key="3">
    <source>
        <dbReference type="ARBA" id="ARBA00022840"/>
    </source>
</evidence>
<feature type="domain" description="ABC transporter" evidence="4">
    <location>
        <begin position="2"/>
        <end position="224"/>
    </location>
</feature>
<dbReference type="PANTHER" id="PTHR42939">
    <property type="entry name" value="ABC TRANSPORTER ATP-BINDING PROTEIN ALBC-RELATED"/>
    <property type="match status" value="1"/>
</dbReference>
<reference evidence="5 6" key="1">
    <citation type="submission" date="2023-07" db="EMBL/GenBank/DDBJ databases">
        <title>Genomic Encyclopedia of Type Strains, Phase IV (KMG-IV): sequencing the most valuable type-strain genomes for metagenomic binning, comparative biology and taxonomic classification.</title>
        <authorList>
            <person name="Goeker M."/>
        </authorList>
    </citation>
    <scope>NUCLEOTIDE SEQUENCE [LARGE SCALE GENOMIC DNA]</scope>
    <source>
        <strain evidence="5 6">DSM 1400</strain>
    </source>
</reference>
<dbReference type="SMART" id="SM00382">
    <property type="entry name" value="AAA"/>
    <property type="match status" value="1"/>
</dbReference>
<keyword evidence="3 5" id="KW-0067">ATP-binding</keyword>
<sequence>MIEVKNAVKRFKKVKALDDISFNIEKGKITALLGLNGAGKSTIMKVIMGLQRLSSGEILIDGEKLNYKQYDKISLIPDISCHYSFMTIKELFQYMNTFYKNWDMEKAEKMLKEFNLDDLKKISHLSKGNIARVKLIIGFCQNPKYLLMDEPFSGIDIFTREDFIKSMIRLMNDNMAILLTTHEIKEIEHLADEVVLIENGKLISKFNVEELKENQGLSIEDKLREVYKNGEK</sequence>
<organism evidence="5 6">
    <name type="scientific">Hathewaya limosa</name>
    <name type="common">Clostridium limosum</name>
    <dbReference type="NCBI Taxonomy" id="1536"/>
    <lineage>
        <taxon>Bacteria</taxon>
        <taxon>Bacillati</taxon>
        <taxon>Bacillota</taxon>
        <taxon>Clostridia</taxon>
        <taxon>Eubacteriales</taxon>
        <taxon>Clostridiaceae</taxon>
        <taxon>Hathewaya</taxon>
    </lineage>
</organism>
<dbReference type="InterPro" id="IPR027417">
    <property type="entry name" value="P-loop_NTPase"/>
</dbReference>
<evidence type="ECO:0000313" key="6">
    <source>
        <dbReference type="Proteomes" id="UP001224418"/>
    </source>
</evidence>
<dbReference type="PROSITE" id="PS00211">
    <property type="entry name" value="ABC_TRANSPORTER_1"/>
    <property type="match status" value="1"/>
</dbReference>
<dbReference type="InterPro" id="IPR003593">
    <property type="entry name" value="AAA+_ATPase"/>
</dbReference>
<keyword evidence="2" id="KW-0547">Nucleotide-binding</keyword>
<dbReference type="PANTHER" id="PTHR42939:SF1">
    <property type="entry name" value="ABC TRANSPORTER ATP-BINDING PROTEIN ALBC-RELATED"/>
    <property type="match status" value="1"/>
</dbReference>
<keyword evidence="1" id="KW-0813">Transport</keyword>
<dbReference type="Pfam" id="PF00005">
    <property type="entry name" value="ABC_tran"/>
    <property type="match status" value="1"/>
</dbReference>
<evidence type="ECO:0000256" key="2">
    <source>
        <dbReference type="ARBA" id="ARBA00022741"/>
    </source>
</evidence>
<proteinExistence type="predicted"/>
<gene>
    <name evidence="5" type="ORF">QOZ93_000634</name>
</gene>
<name>A0ABU0JP92_HATLI</name>
<dbReference type="CDD" id="cd03230">
    <property type="entry name" value="ABC_DR_subfamily_A"/>
    <property type="match status" value="1"/>
</dbReference>
<evidence type="ECO:0000256" key="1">
    <source>
        <dbReference type="ARBA" id="ARBA00022448"/>
    </source>
</evidence>
<protein>
    <submittedName>
        <fullName evidence="5">ABC-2 type transport system ATP-binding protein</fullName>
    </submittedName>
</protein>
<dbReference type="RefSeq" id="WP_307355084.1">
    <property type="nucleotide sequence ID" value="NZ_BAAACJ010000041.1"/>
</dbReference>
<dbReference type="InterPro" id="IPR051782">
    <property type="entry name" value="ABC_Transporter_VariousFunc"/>
</dbReference>
<dbReference type="EMBL" id="JAUSWN010000004">
    <property type="protein sequence ID" value="MDQ0478906.1"/>
    <property type="molecule type" value="Genomic_DNA"/>
</dbReference>
<dbReference type="InterPro" id="IPR003439">
    <property type="entry name" value="ABC_transporter-like_ATP-bd"/>
</dbReference>
<dbReference type="PROSITE" id="PS50893">
    <property type="entry name" value="ABC_TRANSPORTER_2"/>
    <property type="match status" value="1"/>
</dbReference>
<dbReference type="Gene3D" id="3.40.50.300">
    <property type="entry name" value="P-loop containing nucleotide triphosphate hydrolases"/>
    <property type="match status" value="1"/>
</dbReference>
<evidence type="ECO:0000313" key="5">
    <source>
        <dbReference type="EMBL" id="MDQ0478906.1"/>
    </source>
</evidence>